<proteinExistence type="inferred from homology"/>
<name>A0A918INQ1_9ACTN</name>
<evidence type="ECO:0000313" key="3">
    <source>
        <dbReference type="EMBL" id="GGW24306.1"/>
    </source>
</evidence>
<dbReference type="EC" id="4.2.3.-" evidence="2"/>
<keyword evidence="2" id="KW-0460">Magnesium</keyword>
<comment type="caution">
    <text evidence="3">The sequence shown here is derived from an EMBL/GenBank/DDBJ whole genome shotgun (WGS) entry which is preliminary data.</text>
</comment>
<dbReference type="SFLD" id="SFLDG01020">
    <property type="entry name" value="Terpene_Cyclase_Like_2"/>
    <property type="match status" value="1"/>
</dbReference>
<dbReference type="PANTHER" id="PTHR35201:SF4">
    <property type="entry name" value="BETA-PINACENE SYNTHASE-RELATED"/>
    <property type="match status" value="1"/>
</dbReference>
<dbReference type="RefSeq" id="WP_189960024.1">
    <property type="nucleotide sequence ID" value="NZ_BMVG01000089.1"/>
</dbReference>
<keyword evidence="2" id="KW-0479">Metal-binding</keyword>
<dbReference type="Gene3D" id="1.10.600.10">
    <property type="entry name" value="Farnesyl Diphosphate Synthase"/>
    <property type="match status" value="1"/>
</dbReference>
<dbReference type="InterPro" id="IPR008949">
    <property type="entry name" value="Isoprenoid_synthase_dom_sf"/>
</dbReference>
<protein>
    <recommendedName>
        <fullName evidence="2">Terpene synthase</fullName>
        <ecNumber evidence="2">4.2.3.-</ecNumber>
    </recommendedName>
</protein>
<keyword evidence="1 2" id="KW-0456">Lyase</keyword>
<comment type="cofactor">
    <cofactor evidence="2">
        <name>Mg(2+)</name>
        <dbReference type="ChEBI" id="CHEBI:18420"/>
    </cofactor>
</comment>
<reference evidence="3" key="1">
    <citation type="journal article" date="2014" name="Int. J. Syst. Evol. Microbiol.">
        <title>Complete genome sequence of Corynebacterium casei LMG S-19264T (=DSM 44701T), isolated from a smear-ripened cheese.</title>
        <authorList>
            <consortium name="US DOE Joint Genome Institute (JGI-PGF)"/>
            <person name="Walter F."/>
            <person name="Albersmeier A."/>
            <person name="Kalinowski J."/>
            <person name="Ruckert C."/>
        </authorList>
    </citation>
    <scope>NUCLEOTIDE SEQUENCE</scope>
    <source>
        <strain evidence="3">JCM 4714</strain>
    </source>
</reference>
<dbReference type="GO" id="GO:0010333">
    <property type="term" value="F:terpene synthase activity"/>
    <property type="evidence" value="ECO:0007669"/>
    <property type="project" value="InterPro"/>
</dbReference>
<evidence type="ECO:0000256" key="2">
    <source>
        <dbReference type="RuleBase" id="RU366034"/>
    </source>
</evidence>
<dbReference type="EMBL" id="BMVG01000089">
    <property type="protein sequence ID" value="GGW24306.1"/>
    <property type="molecule type" value="Genomic_DNA"/>
</dbReference>
<accession>A0A918INQ1</accession>
<sequence>MARSEPGTRRLEPQRHGIASFVMPEFYAPFPLERNPHLREASRRMWEWIGAMGLAPTEKAQARMRATGADLSGSYVWPRADLDLLATGLRWLALTFRIDDQIDEDDQDDRLAERAAVIADLRGILHGHPPVVGSVVTRALTQLWQETAKGRAEDWQRTFIGHFEAWLDSYSTEARLKTARRPPQLHEYLEWRRYSVGMPWLWDLGELTLPTLVPETIRECRPMRELRHAAALHIALVNDVYSVNRELLVGYPCNAVLIIQQQHSRSPQEAVDAVADQVADQVRVFQCARTALERELDKQDVSVGSRTAATAYAETCAANIRGQIAWHSQVRRYDIDDFRRASGSEPLASYPDDLLLRPSEGAVRETTL</sequence>
<organism evidence="3 4">
    <name type="scientific">Streptomyces alanosinicus</name>
    <dbReference type="NCBI Taxonomy" id="68171"/>
    <lineage>
        <taxon>Bacteria</taxon>
        <taxon>Bacillati</taxon>
        <taxon>Actinomycetota</taxon>
        <taxon>Actinomycetes</taxon>
        <taxon>Kitasatosporales</taxon>
        <taxon>Streptomycetaceae</taxon>
        <taxon>Streptomyces</taxon>
    </lineage>
</organism>
<dbReference type="Proteomes" id="UP000655443">
    <property type="component" value="Unassembled WGS sequence"/>
</dbReference>
<dbReference type="SUPFAM" id="SSF48576">
    <property type="entry name" value="Terpenoid synthases"/>
    <property type="match status" value="1"/>
</dbReference>
<dbReference type="Pfam" id="PF19086">
    <property type="entry name" value="Terpene_syn_C_2"/>
    <property type="match status" value="1"/>
</dbReference>
<reference evidence="3" key="2">
    <citation type="submission" date="2020-09" db="EMBL/GenBank/DDBJ databases">
        <authorList>
            <person name="Sun Q."/>
            <person name="Ohkuma M."/>
        </authorList>
    </citation>
    <scope>NUCLEOTIDE SEQUENCE</scope>
    <source>
        <strain evidence="3">JCM 4714</strain>
    </source>
</reference>
<comment type="similarity">
    <text evidence="2">Belongs to the terpene synthase family.</text>
</comment>
<dbReference type="SFLD" id="SFLDS00005">
    <property type="entry name" value="Isoprenoid_Synthase_Type_I"/>
    <property type="match status" value="1"/>
</dbReference>
<dbReference type="AlphaFoldDB" id="A0A918INQ1"/>
<dbReference type="GO" id="GO:0046872">
    <property type="term" value="F:metal ion binding"/>
    <property type="evidence" value="ECO:0007669"/>
    <property type="project" value="UniProtKB-KW"/>
</dbReference>
<evidence type="ECO:0000256" key="1">
    <source>
        <dbReference type="ARBA" id="ARBA00023239"/>
    </source>
</evidence>
<dbReference type="PANTHER" id="PTHR35201">
    <property type="entry name" value="TERPENE SYNTHASE"/>
    <property type="match status" value="1"/>
</dbReference>
<dbReference type="InterPro" id="IPR034686">
    <property type="entry name" value="Terpene_cyclase-like_2"/>
</dbReference>
<keyword evidence="4" id="KW-1185">Reference proteome</keyword>
<evidence type="ECO:0000313" key="4">
    <source>
        <dbReference type="Proteomes" id="UP000655443"/>
    </source>
</evidence>
<gene>
    <name evidence="3" type="ORF">GCM10010339_94140</name>
</gene>